<proteinExistence type="predicted"/>
<reference evidence="1 2" key="1">
    <citation type="submission" date="2010-12" db="EMBL/GenBank/DDBJ databases">
        <authorList>
            <person name="Muzny D."/>
            <person name="Qin X."/>
            <person name="Deng J."/>
            <person name="Jiang H."/>
            <person name="Liu Y."/>
            <person name="Qu J."/>
            <person name="Song X.-Z."/>
            <person name="Zhang L."/>
            <person name="Thornton R."/>
            <person name="Coyle M."/>
            <person name="Francisco L."/>
            <person name="Jackson L."/>
            <person name="Javaid M."/>
            <person name="Korchina V."/>
            <person name="Kovar C."/>
            <person name="Mata R."/>
            <person name="Mathew T."/>
            <person name="Ngo R."/>
            <person name="Nguyen L."/>
            <person name="Nguyen N."/>
            <person name="Okwuonu G."/>
            <person name="Ongeri F."/>
            <person name="Pham C."/>
            <person name="Simmons D."/>
            <person name="Wilczek-Boney K."/>
            <person name="Hale W."/>
            <person name="Jakkamsetti A."/>
            <person name="Pham P."/>
            <person name="Ruth R."/>
            <person name="San Lucas F."/>
            <person name="Warren J."/>
            <person name="Zhang J."/>
            <person name="Zhao Z."/>
            <person name="Zhou C."/>
            <person name="Zhu D."/>
            <person name="Lee S."/>
            <person name="Bess C."/>
            <person name="Blankenburg K."/>
            <person name="Forbes L."/>
            <person name="Fu Q."/>
            <person name="Gubbala S."/>
            <person name="Hirani K."/>
            <person name="Jayaseelan J.C."/>
            <person name="Lara F."/>
            <person name="Munidasa M."/>
            <person name="Palculict T."/>
            <person name="Patil S."/>
            <person name="Pu L.-L."/>
            <person name="Saada N."/>
            <person name="Tang L."/>
            <person name="Weissenberger G."/>
            <person name="Zhu Y."/>
            <person name="Hemphill L."/>
            <person name="Shang Y."/>
            <person name="Youmans B."/>
            <person name="Ayvaz T."/>
            <person name="Ross M."/>
            <person name="Santibanez J."/>
            <person name="Aqrawi P."/>
            <person name="Gross S."/>
            <person name="Joshi V."/>
            <person name="Fowler G."/>
            <person name="Nazareth L."/>
            <person name="Reid J."/>
            <person name="Worley K."/>
            <person name="Petrosino J."/>
            <person name="Highlander S."/>
            <person name="Gibbs R."/>
        </authorList>
    </citation>
    <scope>NUCLEOTIDE SEQUENCE [LARGE SCALE GENOMIC DNA]</scope>
    <source>
        <strain evidence="1 2">DSM 3986</strain>
    </source>
</reference>
<evidence type="ECO:0000313" key="1">
    <source>
        <dbReference type="EMBL" id="EFU75892.1"/>
    </source>
</evidence>
<organism evidence="1 2">
    <name type="scientific">Lachnoanaerobaculum saburreum DSM 3986</name>
    <dbReference type="NCBI Taxonomy" id="887325"/>
    <lineage>
        <taxon>Bacteria</taxon>
        <taxon>Bacillati</taxon>
        <taxon>Bacillota</taxon>
        <taxon>Clostridia</taxon>
        <taxon>Lachnospirales</taxon>
        <taxon>Lachnospiraceae</taxon>
        <taxon>Lachnoanaerobaculum</taxon>
    </lineage>
</organism>
<dbReference type="EMBL" id="AEPW01000086">
    <property type="protein sequence ID" value="EFU75892.1"/>
    <property type="molecule type" value="Genomic_DNA"/>
</dbReference>
<dbReference type="Proteomes" id="UP000003434">
    <property type="component" value="Unassembled WGS sequence"/>
</dbReference>
<comment type="caution">
    <text evidence="1">The sequence shown here is derived from an EMBL/GenBank/DDBJ whole genome shotgun (WGS) entry which is preliminary data.</text>
</comment>
<accession>E6LQJ7</accession>
<sequence>MSSNFLNAPSKLPTKLHFSLGEELGLSEKVHLKFACGFDGVSDYI</sequence>
<protein>
    <submittedName>
        <fullName evidence="1">Uncharacterized protein</fullName>
    </submittedName>
</protein>
<gene>
    <name evidence="1" type="ORF">HMPREF0381_2232</name>
</gene>
<evidence type="ECO:0000313" key="2">
    <source>
        <dbReference type="Proteomes" id="UP000003434"/>
    </source>
</evidence>
<dbReference type="HOGENOM" id="CLU_3209397_0_0_9"/>
<name>E6LQJ7_9FIRM</name>
<feature type="non-terminal residue" evidence="1">
    <location>
        <position position="45"/>
    </location>
</feature>
<dbReference type="AlphaFoldDB" id="E6LQJ7"/>